<comment type="caution">
    <text evidence="2">The sequence shown here is derived from an EMBL/GenBank/DDBJ whole genome shotgun (WGS) entry which is preliminary data.</text>
</comment>
<dbReference type="Proteomes" id="UP000326396">
    <property type="component" value="Linkage Group LG4"/>
</dbReference>
<evidence type="ECO:0000259" key="1">
    <source>
        <dbReference type="Pfam" id="PF24818"/>
    </source>
</evidence>
<dbReference type="EMBL" id="SZYD01000014">
    <property type="protein sequence ID" value="KAD4179571.1"/>
    <property type="molecule type" value="Genomic_DNA"/>
</dbReference>
<dbReference type="PANTHER" id="PTHR33494">
    <property type="entry name" value="OS02G0793800 PROTEIN"/>
    <property type="match status" value="1"/>
</dbReference>
<protein>
    <recommendedName>
        <fullName evidence="1">TRF2/HOY1 PH-like domain-containing protein</fullName>
    </recommendedName>
</protein>
<reference evidence="2 3" key="1">
    <citation type="submission" date="2019-05" db="EMBL/GenBank/DDBJ databases">
        <title>Mikania micrantha, genome provides insights into the molecular mechanism of rapid growth.</title>
        <authorList>
            <person name="Liu B."/>
        </authorList>
    </citation>
    <scope>NUCLEOTIDE SEQUENCE [LARGE SCALE GENOMIC DNA]</scope>
    <source>
        <strain evidence="2">NLD-2019</strain>
        <tissue evidence="2">Leaf</tissue>
    </source>
</reference>
<organism evidence="2 3">
    <name type="scientific">Mikania micrantha</name>
    <name type="common">bitter vine</name>
    <dbReference type="NCBI Taxonomy" id="192012"/>
    <lineage>
        <taxon>Eukaryota</taxon>
        <taxon>Viridiplantae</taxon>
        <taxon>Streptophyta</taxon>
        <taxon>Embryophyta</taxon>
        <taxon>Tracheophyta</taxon>
        <taxon>Spermatophyta</taxon>
        <taxon>Magnoliopsida</taxon>
        <taxon>eudicotyledons</taxon>
        <taxon>Gunneridae</taxon>
        <taxon>Pentapetalae</taxon>
        <taxon>asterids</taxon>
        <taxon>campanulids</taxon>
        <taxon>Asterales</taxon>
        <taxon>Asteraceae</taxon>
        <taxon>Asteroideae</taxon>
        <taxon>Heliantheae alliance</taxon>
        <taxon>Eupatorieae</taxon>
        <taxon>Mikania</taxon>
    </lineage>
</organism>
<dbReference type="InterPro" id="IPR057939">
    <property type="entry name" value="TRF2_HOY1_PH"/>
</dbReference>
<accession>A0A5N6MZB2</accession>
<dbReference type="Pfam" id="PF24818">
    <property type="entry name" value="PH_TRF2_HOY1"/>
    <property type="match status" value="1"/>
</dbReference>
<evidence type="ECO:0000313" key="3">
    <source>
        <dbReference type="Proteomes" id="UP000326396"/>
    </source>
</evidence>
<dbReference type="AlphaFoldDB" id="A0A5N6MZB2"/>
<keyword evidence="3" id="KW-1185">Reference proteome</keyword>
<feature type="domain" description="TRF2/HOY1 PH-like" evidence="1">
    <location>
        <begin position="113"/>
        <end position="231"/>
    </location>
</feature>
<sequence length="405" mass="47128">MRSHHFHDHYINLEDNDQFHDYQLNHSTNHHHPCNDSGSMTFEGSSNNGGIFPGFDQIPDRSFHLHPQGGSPIGLTLRKSNSLINLVEMTLSHQREQKKVESQSTPEKLKASNFPALLLQIGNWKRISKNEGDLVAKIYYAKKKLVWEFLDGPLKNKLEIQWSEISAIRSFVREGEHDRLEIELNQPPSFSREINPQPRRHTQWKQTMDFTGGQASICRRHSVIFPTGVLDKQYEKLLQCDNRLYNLSQQPFPVDNYPFFYHDPNHCLDYSHMNVHHQSPPRFHGDVDSNYLTPVMSFPCSNEGARWHALKNQERGNNDFEGIYATHIHLQDQQSQNEMLQKDINSTGYKNGGISSIDELYVNSRFGIQEHNSQIDVPNLYDLPWEPGMETFEDLYKNHQYSPNY</sequence>
<proteinExistence type="predicted"/>
<name>A0A5N6MZB2_9ASTR</name>
<dbReference type="PANTHER" id="PTHR33494:SF5">
    <property type="entry name" value="F10A16.6 PROTEIN"/>
    <property type="match status" value="1"/>
</dbReference>
<dbReference type="OrthoDB" id="6159439at2759"/>
<evidence type="ECO:0000313" key="2">
    <source>
        <dbReference type="EMBL" id="KAD4179571.1"/>
    </source>
</evidence>
<gene>
    <name evidence="2" type="ORF">E3N88_28162</name>
</gene>